<dbReference type="GO" id="GO:0005789">
    <property type="term" value="C:endoplasmic reticulum membrane"/>
    <property type="evidence" value="ECO:0007669"/>
    <property type="project" value="TreeGrafter"/>
</dbReference>
<protein>
    <submittedName>
        <fullName evidence="2">DnaJ-like protein subfamily B member 4</fullName>
    </submittedName>
</protein>
<gene>
    <name evidence="2" type="ORF">GW7_11487</name>
</gene>
<proteinExistence type="predicted"/>
<dbReference type="Pfam" id="PF00226">
    <property type="entry name" value="DnaJ"/>
    <property type="match status" value="1"/>
</dbReference>
<dbReference type="Proteomes" id="UP000006813">
    <property type="component" value="Unassembled WGS sequence"/>
</dbReference>
<dbReference type="SUPFAM" id="SSF46565">
    <property type="entry name" value="Chaperone J-domain"/>
    <property type="match status" value="1"/>
</dbReference>
<dbReference type="PROSITE" id="PS50076">
    <property type="entry name" value="DNAJ_2"/>
    <property type="match status" value="1"/>
</dbReference>
<dbReference type="InterPro" id="IPR036869">
    <property type="entry name" value="J_dom_sf"/>
</dbReference>
<dbReference type="InterPro" id="IPR001623">
    <property type="entry name" value="DnaJ_domain"/>
</dbReference>
<evidence type="ECO:0000313" key="2">
    <source>
        <dbReference type="EMBL" id="EHB16396.1"/>
    </source>
</evidence>
<dbReference type="SMART" id="SM00271">
    <property type="entry name" value="DnaJ"/>
    <property type="match status" value="1"/>
</dbReference>
<dbReference type="InterPro" id="IPR051100">
    <property type="entry name" value="DnaJ_subfamily_B/C"/>
</dbReference>
<dbReference type="CDD" id="cd06257">
    <property type="entry name" value="DnaJ"/>
    <property type="match status" value="1"/>
</dbReference>
<dbReference type="GO" id="GO:0030544">
    <property type="term" value="F:Hsp70 protein binding"/>
    <property type="evidence" value="ECO:0007669"/>
    <property type="project" value="TreeGrafter"/>
</dbReference>
<name>G5C4D5_HETGA</name>
<dbReference type="PANTHER" id="PTHR43908">
    <property type="entry name" value="AT29763P-RELATED"/>
    <property type="match status" value="1"/>
</dbReference>
<dbReference type="STRING" id="10181.G5C4D5"/>
<dbReference type="Gene3D" id="1.10.287.110">
    <property type="entry name" value="DnaJ domain"/>
    <property type="match status" value="1"/>
</dbReference>
<dbReference type="PRINTS" id="PR00625">
    <property type="entry name" value="JDOMAIN"/>
</dbReference>
<dbReference type="GO" id="GO:0071218">
    <property type="term" value="P:cellular response to misfolded protein"/>
    <property type="evidence" value="ECO:0007669"/>
    <property type="project" value="TreeGrafter"/>
</dbReference>
<reference evidence="2 3" key="1">
    <citation type="journal article" date="2011" name="Nature">
        <title>Genome sequencing reveals insights into physiology and longevity of the naked mole rat.</title>
        <authorList>
            <person name="Kim E.B."/>
            <person name="Fang X."/>
            <person name="Fushan A.A."/>
            <person name="Huang Z."/>
            <person name="Lobanov A.V."/>
            <person name="Han L."/>
            <person name="Marino S.M."/>
            <person name="Sun X."/>
            <person name="Turanov A.A."/>
            <person name="Yang P."/>
            <person name="Yim S.H."/>
            <person name="Zhao X."/>
            <person name="Kasaikina M.V."/>
            <person name="Stoletzki N."/>
            <person name="Peng C."/>
            <person name="Polak P."/>
            <person name="Xiong Z."/>
            <person name="Kiezun A."/>
            <person name="Zhu Y."/>
            <person name="Chen Y."/>
            <person name="Kryukov G.V."/>
            <person name="Zhang Q."/>
            <person name="Peshkin L."/>
            <person name="Yang L."/>
            <person name="Bronson R.T."/>
            <person name="Buffenstein R."/>
            <person name="Wang B."/>
            <person name="Han C."/>
            <person name="Li Q."/>
            <person name="Chen L."/>
            <person name="Zhao W."/>
            <person name="Sunyaev S.R."/>
            <person name="Park T.J."/>
            <person name="Zhang G."/>
            <person name="Wang J."/>
            <person name="Gladyshev V.N."/>
        </authorList>
    </citation>
    <scope>NUCLEOTIDE SEQUENCE [LARGE SCALE GENOMIC DNA]</scope>
</reference>
<dbReference type="AlphaFoldDB" id="G5C4D5"/>
<evidence type="ECO:0000259" key="1">
    <source>
        <dbReference type="PROSITE" id="PS50076"/>
    </source>
</evidence>
<dbReference type="EMBL" id="JH173295">
    <property type="protein sequence ID" value="EHB16396.1"/>
    <property type="molecule type" value="Genomic_DNA"/>
</dbReference>
<evidence type="ECO:0000313" key="3">
    <source>
        <dbReference type="Proteomes" id="UP000006813"/>
    </source>
</evidence>
<accession>G5C4D5</accession>
<dbReference type="PANTHER" id="PTHR43908:SF3">
    <property type="entry name" value="AT29763P-RELATED"/>
    <property type="match status" value="1"/>
</dbReference>
<feature type="domain" description="J" evidence="1">
    <location>
        <begin position="4"/>
        <end position="53"/>
    </location>
</feature>
<organism evidence="2 3">
    <name type="scientific">Heterocephalus glaber</name>
    <name type="common">Naked mole rat</name>
    <dbReference type="NCBI Taxonomy" id="10181"/>
    <lineage>
        <taxon>Eukaryota</taxon>
        <taxon>Metazoa</taxon>
        <taxon>Chordata</taxon>
        <taxon>Craniata</taxon>
        <taxon>Vertebrata</taxon>
        <taxon>Euteleostomi</taxon>
        <taxon>Mammalia</taxon>
        <taxon>Eutheria</taxon>
        <taxon>Euarchontoglires</taxon>
        <taxon>Glires</taxon>
        <taxon>Rodentia</taxon>
        <taxon>Hystricomorpha</taxon>
        <taxon>Bathyergidae</taxon>
        <taxon>Heterocephalus</taxon>
    </lineage>
</organism>
<sequence length="53" mass="6310">MGKDYYSILGIEKGVSDEDIKKAYRKQALRFHPVKNKSQTEEKFKESQKLKQY</sequence>
<dbReference type="InParanoid" id="G5C4D5"/>